<evidence type="ECO:0000256" key="2">
    <source>
        <dbReference type="SAM" id="Phobius"/>
    </source>
</evidence>
<feature type="transmembrane region" description="Helical" evidence="2">
    <location>
        <begin position="148"/>
        <end position="167"/>
    </location>
</feature>
<evidence type="ECO:0000256" key="1">
    <source>
        <dbReference type="SAM" id="MobiDB-lite"/>
    </source>
</evidence>
<feature type="transmembrane region" description="Helical" evidence="2">
    <location>
        <begin position="59"/>
        <end position="78"/>
    </location>
</feature>
<dbReference type="PANTHER" id="PTHR23028">
    <property type="entry name" value="ACETYLTRANSFERASE"/>
    <property type="match status" value="1"/>
</dbReference>
<dbReference type="InterPro" id="IPR002656">
    <property type="entry name" value="Acyl_transf_3_dom"/>
</dbReference>
<keyword evidence="4" id="KW-0012">Acyltransferase</keyword>
<dbReference type="AlphaFoldDB" id="S4WCP1"/>
<feature type="transmembrane region" description="Helical" evidence="2">
    <location>
        <begin position="216"/>
        <end position="235"/>
    </location>
</feature>
<dbReference type="InterPro" id="IPR050879">
    <property type="entry name" value="Acyltransferase_3"/>
</dbReference>
<feature type="transmembrane region" description="Helical" evidence="2">
    <location>
        <begin position="268"/>
        <end position="287"/>
    </location>
</feature>
<reference evidence="4" key="1">
    <citation type="journal article" date="2013" name="J. Am. Chem. Soc.">
        <title>Structures and comparative characterization of biosynthetic gene clusters for cyanosporasides, enediyne-derived natural products from marine actinomycetes.</title>
        <authorList>
            <person name="Lane A.L."/>
            <person name="Nam S.J."/>
            <person name="Fukuda T."/>
            <person name="Yamanaka K."/>
            <person name="Kauffman C.A."/>
            <person name="Jensen P.R."/>
            <person name="Fenical W."/>
            <person name="Moore B.S."/>
        </authorList>
    </citation>
    <scope>NUCLEOTIDE SEQUENCE</scope>
    <source>
        <strain evidence="4">CNT-179</strain>
    </source>
</reference>
<feature type="compositionally biased region" description="Basic and acidic residues" evidence="1">
    <location>
        <begin position="404"/>
        <end position="413"/>
    </location>
</feature>
<name>S4WCP1_9ACTN</name>
<accession>S4WCP1</accession>
<evidence type="ECO:0000313" key="4">
    <source>
        <dbReference type="EMBL" id="AGO97170.1"/>
    </source>
</evidence>
<feature type="compositionally biased region" description="Low complexity" evidence="1">
    <location>
        <begin position="388"/>
        <end position="400"/>
    </location>
</feature>
<dbReference type="GO" id="GO:0016747">
    <property type="term" value="F:acyltransferase activity, transferring groups other than amino-acyl groups"/>
    <property type="evidence" value="ECO:0007669"/>
    <property type="project" value="InterPro"/>
</dbReference>
<feature type="transmembrane region" description="Helical" evidence="2">
    <location>
        <begin position="21"/>
        <end position="39"/>
    </location>
</feature>
<dbReference type="Pfam" id="PF01757">
    <property type="entry name" value="Acyl_transf_3"/>
    <property type="match status" value="1"/>
</dbReference>
<feature type="transmembrane region" description="Helical" evidence="2">
    <location>
        <begin position="242"/>
        <end position="262"/>
    </location>
</feature>
<proteinExistence type="predicted"/>
<dbReference type="EMBL" id="KC863954">
    <property type="protein sequence ID" value="AGO97170.1"/>
    <property type="molecule type" value="Genomic_DNA"/>
</dbReference>
<keyword evidence="2" id="KW-0812">Transmembrane</keyword>
<feature type="transmembrane region" description="Helical" evidence="2">
    <location>
        <begin position="308"/>
        <end position="327"/>
    </location>
</feature>
<organism evidence="4">
    <name type="scientific">Streptomyces sp. CNT-179</name>
    <dbReference type="NCBI Taxonomy" id="1338663"/>
    <lineage>
        <taxon>Bacteria</taxon>
        <taxon>Bacillati</taxon>
        <taxon>Actinomycetota</taxon>
        <taxon>Actinomycetes</taxon>
        <taxon>Kitasatosporales</taxon>
        <taxon>Streptomycetaceae</taxon>
        <taxon>Streptomyces</taxon>
    </lineage>
</organism>
<keyword evidence="2" id="KW-1133">Transmembrane helix</keyword>
<feature type="transmembrane region" description="Helical" evidence="2">
    <location>
        <begin position="99"/>
        <end position="128"/>
    </location>
</feature>
<dbReference type="GO" id="GO:0000271">
    <property type="term" value="P:polysaccharide biosynthetic process"/>
    <property type="evidence" value="ECO:0007669"/>
    <property type="project" value="TreeGrafter"/>
</dbReference>
<keyword evidence="2" id="KW-0472">Membrane</keyword>
<feature type="region of interest" description="Disordered" evidence="1">
    <location>
        <begin position="378"/>
        <end position="413"/>
    </location>
</feature>
<feature type="domain" description="Acyltransferase 3" evidence="3">
    <location>
        <begin position="18"/>
        <end position="364"/>
    </location>
</feature>
<feature type="transmembrane region" description="Helical" evidence="2">
    <location>
        <begin position="347"/>
        <end position="369"/>
    </location>
</feature>
<protein>
    <submittedName>
        <fullName evidence="4">Acyltransferase</fullName>
    </submittedName>
</protein>
<dbReference type="GO" id="GO:0016020">
    <property type="term" value="C:membrane"/>
    <property type="evidence" value="ECO:0007669"/>
    <property type="project" value="TreeGrafter"/>
</dbReference>
<feature type="transmembrane region" description="Helical" evidence="2">
    <location>
        <begin position="176"/>
        <end position="196"/>
    </location>
</feature>
<dbReference type="PANTHER" id="PTHR23028:SF53">
    <property type="entry name" value="ACYL_TRANSF_3 DOMAIN-CONTAINING PROTEIN"/>
    <property type="match status" value="1"/>
</dbReference>
<evidence type="ECO:0000259" key="3">
    <source>
        <dbReference type="Pfam" id="PF01757"/>
    </source>
</evidence>
<keyword evidence="4" id="KW-0808">Transferase</keyword>
<sequence length="413" mass="45518">MNRMTQDSIDVRGDARPALTSLRFVAALLVFITHIAFLAPFANPAISESFSTIAHDAGYLGVSFFFVLSGFVLTWSARVGDRVRDFYRRRFMKIVPNHLVVFGPAVAVTFVIGLGMGVVPILVNYLFLLQAWVWNFEFAAQSPNSPTWSLGVEVFFYAVFPLFYLLVRRIRRERVWSWWVVSGLIILAIPFVVGAVTPSGPASPAFDGGTWLQQKLLLFFPITRLPEFVLGMLTARLVQERRFVGIGLGWSTVLCVVVYIVALFLPHIYAFAGLWAFPVALLIGAAASRDPRKPGLLESRPVVWAGEASYAFYLIHLPLMLLALFVVGRLQPDGPEGPFAKMGTIPAILFILGLVIVTLLVSRLLFIAVERPAMRRWARSRGDDAGRRSTTGNGGTTAPTGDGGTDRPGRTVS</sequence>